<sequence>MYYSNLSYILLAYPQLEVLKIRVNYYNQISHNYQLEFSAIQHENLKVLIIEGYDISINIIKEIFQMELPRLEYLELWLDKRDNNTSYLNYDLYNKFPKLNYLGIHSCSNNSSSLSDIPFAIINDSLIESLVELDLSKGAIYDEAVKYWLNYCPAIHQLDTLNISYNCVTDEMIERMNQLNIQVIAEKQEPYRYWSACE</sequence>
<dbReference type="EMBL" id="RSCL01000039">
    <property type="protein sequence ID" value="RUS95891.1"/>
    <property type="molecule type" value="Genomic_DNA"/>
</dbReference>
<dbReference type="Proteomes" id="UP000271624">
    <property type="component" value="Unassembled WGS sequence"/>
</dbReference>
<protein>
    <submittedName>
        <fullName evidence="1">Uncharacterized protein</fullName>
    </submittedName>
</protein>
<keyword evidence="2" id="KW-1185">Reference proteome</keyword>
<dbReference type="SUPFAM" id="SSF52047">
    <property type="entry name" value="RNI-like"/>
    <property type="match status" value="1"/>
</dbReference>
<reference evidence="1" key="2">
    <citation type="journal article" date="2019" name="Genome Biol. Evol.">
        <title>Day and night: Metabolic profiles and evolutionary relationships of six axenic non-marine cyanobacteria.</title>
        <authorList>
            <person name="Will S.E."/>
            <person name="Henke P."/>
            <person name="Boedeker C."/>
            <person name="Huang S."/>
            <person name="Brinkmann H."/>
            <person name="Rohde M."/>
            <person name="Jarek M."/>
            <person name="Friedl T."/>
            <person name="Seufert S."/>
            <person name="Schumacher M."/>
            <person name="Overmann J."/>
            <person name="Neumann-Schaal M."/>
            <person name="Petersen J."/>
        </authorList>
    </citation>
    <scope>NUCLEOTIDE SEQUENCE [LARGE SCALE GENOMIC DNA]</scope>
    <source>
        <strain evidence="1">PCC 7102</strain>
    </source>
</reference>
<reference evidence="1" key="1">
    <citation type="submission" date="2018-12" db="EMBL/GenBank/DDBJ databases">
        <authorList>
            <person name="Will S."/>
            <person name="Neumann-Schaal M."/>
            <person name="Henke P."/>
        </authorList>
    </citation>
    <scope>NUCLEOTIDE SEQUENCE</scope>
    <source>
        <strain evidence="1">PCC 7102</strain>
    </source>
</reference>
<dbReference type="Gene3D" id="3.80.10.10">
    <property type="entry name" value="Ribonuclease Inhibitor"/>
    <property type="match status" value="1"/>
</dbReference>
<proteinExistence type="predicted"/>
<dbReference type="AlphaFoldDB" id="A0A433UPX5"/>
<organism evidence="1 2">
    <name type="scientific">Dulcicalothrix desertica PCC 7102</name>
    <dbReference type="NCBI Taxonomy" id="232991"/>
    <lineage>
        <taxon>Bacteria</taxon>
        <taxon>Bacillati</taxon>
        <taxon>Cyanobacteriota</taxon>
        <taxon>Cyanophyceae</taxon>
        <taxon>Nostocales</taxon>
        <taxon>Calotrichaceae</taxon>
        <taxon>Dulcicalothrix</taxon>
    </lineage>
</organism>
<gene>
    <name evidence="1" type="ORF">DSM106972_089040</name>
</gene>
<evidence type="ECO:0000313" key="2">
    <source>
        <dbReference type="Proteomes" id="UP000271624"/>
    </source>
</evidence>
<dbReference type="InterPro" id="IPR032675">
    <property type="entry name" value="LRR_dom_sf"/>
</dbReference>
<comment type="caution">
    <text evidence="1">The sequence shown here is derived from an EMBL/GenBank/DDBJ whole genome shotgun (WGS) entry which is preliminary data.</text>
</comment>
<accession>A0A433UPX5</accession>
<evidence type="ECO:0000313" key="1">
    <source>
        <dbReference type="EMBL" id="RUS95891.1"/>
    </source>
</evidence>
<name>A0A433UPX5_9CYAN</name>